<reference evidence="4 5" key="1">
    <citation type="journal article" date="2024" name="bioRxiv">
        <title>A reference genome for Trichogramma kaykai: A tiny desert-dwelling parasitoid wasp with competing sex-ratio distorters.</title>
        <authorList>
            <person name="Culotta J."/>
            <person name="Lindsey A.R."/>
        </authorList>
    </citation>
    <scope>NUCLEOTIDE SEQUENCE [LARGE SCALE GENOMIC DNA]</scope>
    <source>
        <strain evidence="4 5">KSX58</strain>
    </source>
</reference>
<proteinExistence type="predicted"/>
<dbReference type="SUPFAM" id="SSF57756">
    <property type="entry name" value="Retrovirus zinc finger-like domains"/>
    <property type="match status" value="1"/>
</dbReference>
<name>A0ABD2XS77_9HYME</name>
<dbReference type="SMART" id="SM00343">
    <property type="entry name" value="ZnF_C2HC"/>
    <property type="match status" value="1"/>
</dbReference>
<keyword evidence="1" id="KW-0863">Zinc-finger</keyword>
<evidence type="ECO:0000313" key="4">
    <source>
        <dbReference type="EMBL" id="KAL3407694.1"/>
    </source>
</evidence>
<dbReference type="EMBL" id="JBJJXI010000003">
    <property type="protein sequence ID" value="KAL3407694.1"/>
    <property type="molecule type" value="Genomic_DNA"/>
</dbReference>
<feature type="compositionally biased region" description="Low complexity" evidence="2">
    <location>
        <begin position="186"/>
        <end position="204"/>
    </location>
</feature>
<feature type="region of interest" description="Disordered" evidence="2">
    <location>
        <begin position="121"/>
        <end position="212"/>
    </location>
</feature>
<evidence type="ECO:0000259" key="3">
    <source>
        <dbReference type="PROSITE" id="PS50158"/>
    </source>
</evidence>
<dbReference type="PROSITE" id="PS50158">
    <property type="entry name" value="ZF_CCHC"/>
    <property type="match status" value="1"/>
</dbReference>
<feature type="compositionally biased region" description="Polar residues" evidence="2">
    <location>
        <begin position="131"/>
        <end position="159"/>
    </location>
</feature>
<dbReference type="InterPro" id="IPR001878">
    <property type="entry name" value="Znf_CCHC"/>
</dbReference>
<dbReference type="Gene3D" id="4.10.60.10">
    <property type="entry name" value="Zinc finger, CCHC-type"/>
    <property type="match status" value="1"/>
</dbReference>
<dbReference type="AlphaFoldDB" id="A0ABD2XS77"/>
<gene>
    <name evidence="4" type="ORF">TKK_000365</name>
</gene>
<evidence type="ECO:0000256" key="1">
    <source>
        <dbReference type="PROSITE-ProRule" id="PRU00047"/>
    </source>
</evidence>
<keyword evidence="1" id="KW-0862">Zinc</keyword>
<dbReference type="GO" id="GO:0008270">
    <property type="term" value="F:zinc ion binding"/>
    <property type="evidence" value="ECO:0007669"/>
    <property type="project" value="UniProtKB-KW"/>
</dbReference>
<feature type="compositionally biased region" description="Polar residues" evidence="2">
    <location>
        <begin position="168"/>
        <end position="184"/>
    </location>
</feature>
<evidence type="ECO:0000313" key="5">
    <source>
        <dbReference type="Proteomes" id="UP001627154"/>
    </source>
</evidence>
<protein>
    <recommendedName>
        <fullName evidence="3">CCHC-type domain-containing protein</fullName>
    </recommendedName>
</protein>
<evidence type="ECO:0000256" key="2">
    <source>
        <dbReference type="SAM" id="MobiDB-lite"/>
    </source>
</evidence>
<dbReference type="Proteomes" id="UP001627154">
    <property type="component" value="Unassembled WGS sequence"/>
</dbReference>
<keyword evidence="5" id="KW-1185">Reference proteome</keyword>
<accession>A0ABD2XS77</accession>
<keyword evidence="1" id="KW-0479">Metal-binding</keyword>
<organism evidence="4 5">
    <name type="scientific">Trichogramma kaykai</name>
    <dbReference type="NCBI Taxonomy" id="54128"/>
    <lineage>
        <taxon>Eukaryota</taxon>
        <taxon>Metazoa</taxon>
        <taxon>Ecdysozoa</taxon>
        <taxon>Arthropoda</taxon>
        <taxon>Hexapoda</taxon>
        <taxon>Insecta</taxon>
        <taxon>Pterygota</taxon>
        <taxon>Neoptera</taxon>
        <taxon>Endopterygota</taxon>
        <taxon>Hymenoptera</taxon>
        <taxon>Apocrita</taxon>
        <taxon>Proctotrupomorpha</taxon>
        <taxon>Chalcidoidea</taxon>
        <taxon>Trichogrammatidae</taxon>
        <taxon>Trichogramma</taxon>
    </lineage>
</organism>
<dbReference type="InterPro" id="IPR036875">
    <property type="entry name" value="Znf_CCHC_sf"/>
</dbReference>
<comment type="caution">
    <text evidence="4">The sequence shown here is derived from an EMBL/GenBank/DDBJ whole genome shotgun (WGS) entry which is preliminary data.</text>
</comment>
<sequence>MTIRPLSNQTKKILISNVASCITNQELTQQLKSLQVEPLSAITFVRSGSKTPGYEHVFCFRRHVYIKPGDVAKIPPRLDFKHDNEPYTVYFSSEKLTCFSCKEEGHIAKFCKNLVAPTQEEIDQHTETPEETSSSADIPESSRNSTSLGTAASPPSKSSPRLIKNTPVIPSTLSQKRQLASPSPTKLRPLSYDSSSSKKLAFSSPGQSADPAVKRVKQAEVYPTLEEIKKLIDPAVSHLKTNSDVYPIEVESLSEFLLQTYGTTNVYSTVKKFTSNTEALVKMLSDTKRLINCINLKARITRLIKKLSDLDAVDRQNGSLSEL</sequence>
<feature type="domain" description="CCHC-type" evidence="3">
    <location>
        <begin position="98"/>
        <end position="113"/>
    </location>
</feature>